<dbReference type="Proteomes" id="UP000291116">
    <property type="component" value="Unassembled WGS sequence"/>
</dbReference>
<feature type="region of interest" description="Disordered" evidence="1">
    <location>
        <begin position="56"/>
        <end position="114"/>
    </location>
</feature>
<feature type="region of interest" description="Disordered" evidence="1">
    <location>
        <begin position="139"/>
        <end position="159"/>
    </location>
</feature>
<evidence type="ECO:0000256" key="1">
    <source>
        <dbReference type="SAM" id="MobiDB-lite"/>
    </source>
</evidence>
<sequence>MTVSESDTVVSPSTMQGDWTTIRNLPQYAPKKAAPLHSEAVCSSKMENEDCHVNKATPLRGELGPRSPFPSLPLLPNFDNDSKSVTQPLTPKLKLKRSQRSSRSKNYVLPHTFHPKPSYRKNDSFITPLTLANKFALSPSVEGRDSTQQENLKCESSSSNRMVMGKSLLKGSDAMIWPKANRAQRLNSVGIHLPSKAGRASQNKKHKRKYFPSEKKQPSTSSSPRELPFLSL</sequence>
<feature type="compositionally biased region" description="Basic residues" evidence="1">
    <location>
        <begin position="93"/>
        <end position="103"/>
    </location>
</feature>
<name>A0A448ZS16_9STRA</name>
<gene>
    <name evidence="2" type="ORF">PSNMU_V1.4_AUG-EV-PASAV3_0119310</name>
</gene>
<evidence type="ECO:0000313" key="2">
    <source>
        <dbReference type="EMBL" id="VEU44835.1"/>
    </source>
</evidence>
<accession>A0A448ZS16</accession>
<organism evidence="2 3">
    <name type="scientific">Pseudo-nitzschia multistriata</name>
    <dbReference type="NCBI Taxonomy" id="183589"/>
    <lineage>
        <taxon>Eukaryota</taxon>
        <taxon>Sar</taxon>
        <taxon>Stramenopiles</taxon>
        <taxon>Ochrophyta</taxon>
        <taxon>Bacillariophyta</taxon>
        <taxon>Bacillariophyceae</taxon>
        <taxon>Bacillariophycidae</taxon>
        <taxon>Bacillariales</taxon>
        <taxon>Bacillariaceae</taxon>
        <taxon>Pseudo-nitzschia</taxon>
    </lineage>
</organism>
<proteinExistence type="predicted"/>
<dbReference type="EMBL" id="CAACVS010000670">
    <property type="protein sequence ID" value="VEU44835.1"/>
    <property type="molecule type" value="Genomic_DNA"/>
</dbReference>
<protein>
    <submittedName>
        <fullName evidence="2">Uncharacterized protein</fullName>
    </submittedName>
</protein>
<feature type="compositionally biased region" description="Polar residues" evidence="1">
    <location>
        <begin position="148"/>
        <end position="159"/>
    </location>
</feature>
<feature type="region of interest" description="Disordered" evidence="1">
    <location>
        <begin position="187"/>
        <end position="232"/>
    </location>
</feature>
<keyword evidence="3" id="KW-1185">Reference proteome</keyword>
<reference evidence="2 3" key="1">
    <citation type="submission" date="2019-01" db="EMBL/GenBank/DDBJ databases">
        <authorList>
            <person name="Ferrante I. M."/>
        </authorList>
    </citation>
    <scope>NUCLEOTIDE SEQUENCE [LARGE SCALE GENOMIC DNA]</scope>
    <source>
        <strain evidence="2 3">B856</strain>
    </source>
</reference>
<evidence type="ECO:0000313" key="3">
    <source>
        <dbReference type="Proteomes" id="UP000291116"/>
    </source>
</evidence>
<dbReference type="AlphaFoldDB" id="A0A448ZS16"/>